<proteinExistence type="predicted"/>
<accession>L0R860</accession>
<dbReference type="EMBL" id="FO203522">
    <property type="protein sequence ID" value="CCO22924.1"/>
    <property type="molecule type" value="Genomic_DNA"/>
</dbReference>
<dbReference type="STRING" id="1121451.DESAM_20637"/>
<sequence>MSRLQNEQPLNTITLFPVRKITDIIYRIIFFTKQTDINAVS</sequence>
<reference evidence="1 2" key="1">
    <citation type="submission" date="2012-10" db="EMBL/GenBank/DDBJ databases">
        <authorList>
            <person name="Genoscope - CEA"/>
        </authorList>
    </citation>
    <scope>NUCLEOTIDE SEQUENCE [LARGE SCALE GENOMIC DNA]</scope>
    <source>
        <strain evidence="2">AM13 / DSM 14728</strain>
    </source>
</reference>
<protein>
    <submittedName>
        <fullName evidence="1">Uncharacterized protein</fullName>
    </submittedName>
</protein>
<dbReference type="AlphaFoldDB" id="L0R860"/>
<evidence type="ECO:0000313" key="1">
    <source>
        <dbReference type="EMBL" id="CCO22924.1"/>
    </source>
</evidence>
<gene>
    <name evidence="1" type="ORF">DESAM_20637</name>
</gene>
<dbReference type="HOGENOM" id="CLU_3269040_0_0_7"/>
<dbReference type="Proteomes" id="UP000010808">
    <property type="component" value="Chromosome"/>
</dbReference>
<keyword evidence="2" id="KW-1185">Reference proteome</keyword>
<name>L0R860_9BACT</name>
<organism evidence="1 2">
    <name type="scientific">Maridesulfovibrio hydrothermalis AM13 = DSM 14728</name>
    <dbReference type="NCBI Taxonomy" id="1121451"/>
    <lineage>
        <taxon>Bacteria</taxon>
        <taxon>Pseudomonadati</taxon>
        <taxon>Thermodesulfobacteriota</taxon>
        <taxon>Desulfovibrionia</taxon>
        <taxon>Desulfovibrionales</taxon>
        <taxon>Desulfovibrionaceae</taxon>
        <taxon>Maridesulfovibrio</taxon>
    </lineage>
</organism>
<dbReference type="KEGG" id="dhy:DESAM_20637"/>
<evidence type="ECO:0000313" key="2">
    <source>
        <dbReference type="Proteomes" id="UP000010808"/>
    </source>
</evidence>